<dbReference type="AlphaFoldDB" id="A0A8S3XRB5"/>
<evidence type="ECO:0000313" key="1">
    <source>
        <dbReference type="EMBL" id="CAG5032489.1"/>
    </source>
</evidence>
<protein>
    <submittedName>
        <fullName evidence="1">(apollo) hypothetical protein</fullName>
    </submittedName>
</protein>
<dbReference type="Proteomes" id="UP000691718">
    <property type="component" value="Unassembled WGS sequence"/>
</dbReference>
<accession>A0A8S3XRB5</accession>
<organism evidence="1 2">
    <name type="scientific">Parnassius apollo</name>
    <name type="common">Apollo butterfly</name>
    <name type="synonym">Papilio apollo</name>
    <dbReference type="NCBI Taxonomy" id="110799"/>
    <lineage>
        <taxon>Eukaryota</taxon>
        <taxon>Metazoa</taxon>
        <taxon>Ecdysozoa</taxon>
        <taxon>Arthropoda</taxon>
        <taxon>Hexapoda</taxon>
        <taxon>Insecta</taxon>
        <taxon>Pterygota</taxon>
        <taxon>Neoptera</taxon>
        <taxon>Endopterygota</taxon>
        <taxon>Lepidoptera</taxon>
        <taxon>Glossata</taxon>
        <taxon>Ditrysia</taxon>
        <taxon>Papilionoidea</taxon>
        <taxon>Papilionidae</taxon>
        <taxon>Parnassiinae</taxon>
        <taxon>Parnassini</taxon>
        <taxon>Parnassius</taxon>
        <taxon>Parnassius</taxon>
    </lineage>
</organism>
<name>A0A8S3XRB5_PARAO</name>
<comment type="caution">
    <text evidence="1">The sequence shown here is derived from an EMBL/GenBank/DDBJ whole genome shotgun (WGS) entry which is preliminary data.</text>
</comment>
<reference evidence="1" key="1">
    <citation type="submission" date="2021-04" db="EMBL/GenBank/DDBJ databases">
        <authorList>
            <person name="Tunstrom K."/>
        </authorList>
    </citation>
    <scope>NUCLEOTIDE SEQUENCE</scope>
</reference>
<evidence type="ECO:0000313" key="2">
    <source>
        <dbReference type="Proteomes" id="UP000691718"/>
    </source>
</evidence>
<sequence>MTIVQSLGLQWDMPSEYLVETRPRRNDNCSKSGTTVGYAFSISRGNQTPTQRQLFKVWDYSGICLQYISWKPDPDTMTIVQSLGLQWDMPSAYLVETRPRRNDNCSKSGTTVGYAFSISRGNQTPTQRQLFKVWDYSGICLQYISWKPDPDTMTIVQSLGLQWDMPSVYLGN</sequence>
<gene>
    <name evidence="1" type="ORF">PAPOLLO_LOCUS19914</name>
</gene>
<dbReference type="EMBL" id="CAJQZP010001228">
    <property type="protein sequence ID" value="CAG5032489.1"/>
    <property type="molecule type" value="Genomic_DNA"/>
</dbReference>
<proteinExistence type="predicted"/>
<keyword evidence="2" id="KW-1185">Reference proteome</keyword>